<dbReference type="SMART" id="SM00248">
    <property type="entry name" value="ANK"/>
    <property type="match status" value="5"/>
</dbReference>
<dbReference type="GO" id="GO:0071356">
    <property type="term" value="P:cellular response to tumor necrosis factor"/>
    <property type="evidence" value="ECO:0007669"/>
    <property type="project" value="TreeGrafter"/>
</dbReference>
<dbReference type="InterPro" id="IPR002110">
    <property type="entry name" value="Ankyrin_rpt"/>
</dbReference>
<feature type="repeat" description="ANK" evidence="3">
    <location>
        <begin position="137"/>
        <end position="169"/>
    </location>
</feature>
<evidence type="ECO:0000256" key="4">
    <source>
        <dbReference type="SAM" id="MobiDB-lite"/>
    </source>
</evidence>
<feature type="repeat" description="ANK" evidence="3">
    <location>
        <begin position="170"/>
        <end position="202"/>
    </location>
</feature>
<dbReference type="PANTHER" id="PTHR46680">
    <property type="entry name" value="NF-KAPPA-B INHIBITOR ALPHA"/>
    <property type="match status" value="1"/>
</dbReference>
<dbReference type="SUPFAM" id="SSF48403">
    <property type="entry name" value="Ankyrin repeat"/>
    <property type="match status" value="1"/>
</dbReference>
<dbReference type="PANTHER" id="PTHR46680:SF5">
    <property type="entry name" value="NFKB INHIBITOR EPSILON"/>
    <property type="match status" value="1"/>
</dbReference>
<name>A0A7K5YXI5_9AVES</name>
<keyword evidence="6" id="KW-1185">Reference proteome</keyword>
<protein>
    <submittedName>
        <fullName evidence="5">IKBE inhibitor</fullName>
    </submittedName>
</protein>
<dbReference type="OrthoDB" id="10254947at2759"/>
<dbReference type="GO" id="GO:0005829">
    <property type="term" value="C:cytosol"/>
    <property type="evidence" value="ECO:0007669"/>
    <property type="project" value="TreeGrafter"/>
</dbReference>
<evidence type="ECO:0000313" key="5">
    <source>
        <dbReference type="EMBL" id="NWU69316.1"/>
    </source>
</evidence>
<reference evidence="5 6" key="1">
    <citation type="submission" date="2019-09" db="EMBL/GenBank/DDBJ databases">
        <title>Bird 10,000 Genomes (B10K) Project - Family phase.</title>
        <authorList>
            <person name="Zhang G."/>
        </authorList>
    </citation>
    <scope>NUCLEOTIDE SEQUENCE [LARGE SCALE GENOMIC DNA]</scope>
    <source>
        <strain evidence="5">B10K-DU-027-49</strain>
        <tissue evidence="5">Muscle</tissue>
    </source>
</reference>
<keyword evidence="1" id="KW-0677">Repeat</keyword>
<keyword evidence="2 3" id="KW-0040">ANK repeat</keyword>
<dbReference type="AlphaFoldDB" id="A0A7K5YXI5"/>
<feature type="non-terminal residue" evidence="5">
    <location>
        <position position="1"/>
    </location>
</feature>
<comment type="caution">
    <text evidence="5">The sequence shown here is derived from an EMBL/GenBank/DDBJ whole genome shotgun (WGS) entry which is preliminary data.</text>
</comment>
<dbReference type="PROSITE" id="PS50088">
    <property type="entry name" value="ANK_REPEAT"/>
    <property type="match status" value="4"/>
</dbReference>
<dbReference type="InterPro" id="IPR051070">
    <property type="entry name" value="NF-kappa-B_inhibitor"/>
</dbReference>
<dbReference type="EMBL" id="VYZE01000869">
    <property type="protein sequence ID" value="NWU69316.1"/>
    <property type="molecule type" value="Genomic_DNA"/>
</dbReference>
<evidence type="ECO:0000313" key="6">
    <source>
        <dbReference type="Proteomes" id="UP000522270"/>
    </source>
</evidence>
<sequence length="352" mass="37260">MSRPAGGECRTEAAGWEGEDGQCDSGIESLRSLSGGRDTPAVAPPDIPPETSAETSAEERHDSSYSSGALPEPLPAACPAPEPPPEGLSQQQLEALTYVSEDGDTLVHLAIIHCVPAVALCCIAQLPREVLEIQNDLFQTPLHLAVYLEQPSVIQALMHKGVNPGLQDRNGNTPLHLACEQQHLQCAQQLLGGSAPPEGTAQPHGHHQDLQLQNWQGESWGQPGAVGGCCGTRLKGPCTHPPVVCGLQEGTSGKTPLHLAVECHNRRAVQFLLRNGAYVDAQMYNGCTPLHLAVGRKDAAIAAILSHSGADTLLRNMENETAQDLADGNDDLLALLPFDDLKISGKPVVCSE</sequence>
<feature type="repeat" description="ANK" evidence="3">
    <location>
        <begin position="285"/>
        <end position="317"/>
    </location>
</feature>
<dbReference type="Proteomes" id="UP000522270">
    <property type="component" value="Unassembled WGS sequence"/>
</dbReference>
<feature type="region of interest" description="Disordered" evidence="4">
    <location>
        <begin position="1"/>
        <end position="89"/>
    </location>
</feature>
<gene>
    <name evidence="5" type="primary">Nfkbie</name>
    <name evidence="5" type="ORF">PTEBUR_R05566</name>
</gene>
<feature type="non-terminal residue" evidence="5">
    <location>
        <position position="352"/>
    </location>
</feature>
<dbReference type="InterPro" id="IPR036770">
    <property type="entry name" value="Ankyrin_rpt-contain_sf"/>
</dbReference>
<dbReference type="PROSITE" id="PS50297">
    <property type="entry name" value="ANK_REP_REGION"/>
    <property type="match status" value="3"/>
</dbReference>
<dbReference type="GO" id="GO:0051059">
    <property type="term" value="F:NF-kappaB binding"/>
    <property type="evidence" value="ECO:0007669"/>
    <property type="project" value="TreeGrafter"/>
</dbReference>
<evidence type="ECO:0000256" key="1">
    <source>
        <dbReference type="ARBA" id="ARBA00022737"/>
    </source>
</evidence>
<dbReference type="Gene3D" id="1.25.40.20">
    <property type="entry name" value="Ankyrin repeat-containing domain"/>
    <property type="match status" value="1"/>
</dbReference>
<dbReference type="Pfam" id="PF12796">
    <property type="entry name" value="Ank_2"/>
    <property type="match status" value="2"/>
</dbReference>
<feature type="compositionally biased region" description="Pro residues" evidence="4">
    <location>
        <begin position="72"/>
        <end position="86"/>
    </location>
</feature>
<evidence type="ECO:0000256" key="3">
    <source>
        <dbReference type="PROSITE-ProRule" id="PRU00023"/>
    </source>
</evidence>
<proteinExistence type="predicted"/>
<evidence type="ECO:0000256" key="2">
    <source>
        <dbReference type="ARBA" id="ARBA00023043"/>
    </source>
</evidence>
<organism evidence="5 6">
    <name type="scientific">Pterocles burchelli</name>
    <dbReference type="NCBI Taxonomy" id="2585816"/>
    <lineage>
        <taxon>Eukaryota</taxon>
        <taxon>Metazoa</taxon>
        <taxon>Chordata</taxon>
        <taxon>Craniata</taxon>
        <taxon>Vertebrata</taxon>
        <taxon>Euteleostomi</taxon>
        <taxon>Archelosauria</taxon>
        <taxon>Archosauria</taxon>
        <taxon>Dinosauria</taxon>
        <taxon>Saurischia</taxon>
        <taxon>Theropoda</taxon>
        <taxon>Coelurosauria</taxon>
        <taxon>Aves</taxon>
        <taxon>Neognathae</taxon>
        <taxon>Neoaves</taxon>
        <taxon>Columbimorphae</taxon>
        <taxon>Pterocliformes</taxon>
        <taxon>Pteroclidae</taxon>
        <taxon>Pterocles</taxon>
    </lineage>
</organism>
<dbReference type="PRINTS" id="PR01415">
    <property type="entry name" value="ANKYRIN"/>
</dbReference>
<feature type="repeat" description="ANK" evidence="3">
    <location>
        <begin position="252"/>
        <end position="284"/>
    </location>
</feature>
<accession>A0A7K5YXI5</accession>